<dbReference type="InterPro" id="IPR028081">
    <property type="entry name" value="Leu-bd"/>
</dbReference>
<feature type="domain" description="Leucine-binding protein" evidence="6">
    <location>
        <begin position="26"/>
        <end position="355"/>
    </location>
</feature>
<keyword evidence="2" id="KW-0813">Transport</keyword>
<dbReference type="Gene3D" id="3.40.50.2300">
    <property type="match status" value="2"/>
</dbReference>
<evidence type="ECO:0000256" key="1">
    <source>
        <dbReference type="ARBA" id="ARBA00010062"/>
    </source>
</evidence>
<gene>
    <name evidence="7" type="ORF">GCM10009107_58030</name>
</gene>
<dbReference type="EMBL" id="BAAAEW010000047">
    <property type="protein sequence ID" value="GAA0768313.1"/>
    <property type="molecule type" value="Genomic_DNA"/>
</dbReference>
<name>A0ABN1KJ25_9BURK</name>
<comment type="caution">
    <text evidence="7">The sequence shown here is derived from an EMBL/GenBank/DDBJ whole genome shotgun (WGS) entry which is preliminary data.</text>
</comment>
<evidence type="ECO:0000313" key="8">
    <source>
        <dbReference type="Proteomes" id="UP001500279"/>
    </source>
</evidence>
<feature type="signal peptide" evidence="5">
    <location>
        <begin position="1"/>
        <end position="25"/>
    </location>
</feature>
<dbReference type="PANTHER" id="PTHR47235">
    <property type="entry name" value="BLR6548 PROTEIN"/>
    <property type="match status" value="1"/>
</dbReference>
<keyword evidence="3 5" id="KW-0732">Signal</keyword>
<evidence type="ECO:0000256" key="3">
    <source>
        <dbReference type="ARBA" id="ARBA00022729"/>
    </source>
</evidence>
<organism evidence="7 8">
    <name type="scientific">Ideonella azotifigens</name>
    <dbReference type="NCBI Taxonomy" id="513160"/>
    <lineage>
        <taxon>Bacteria</taxon>
        <taxon>Pseudomonadati</taxon>
        <taxon>Pseudomonadota</taxon>
        <taxon>Betaproteobacteria</taxon>
        <taxon>Burkholderiales</taxon>
        <taxon>Sphaerotilaceae</taxon>
        <taxon>Ideonella</taxon>
    </lineage>
</organism>
<dbReference type="RefSeq" id="WP_141287978.1">
    <property type="nucleotide sequence ID" value="NZ_BAAAEW010000047.1"/>
</dbReference>
<keyword evidence="4" id="KW-0029">Amino-acid transport</keyword>
<evidence type="ECO:0000256" key="4">
    <source>
        <dbReference type="ARBA" id="ARBA00022970"/>
    </source>
</evidence>
<evidence type="ECO:0000256" key="5">
    <source>
        <dbReference type="SAM" id="SignalP"/>
    </source>
</evidence>
<evidence type="ECO:0000313" key="7">
    <source>
        <dbReference type="EMBL" id="GAA0768313.1"/>
    </source>
</evidence>
<dbReference type="InterPro" id="IPR028082">
    <property type="entry name" value="Peripla_BP_I"/>
</dbReference>
<dbReference type="SUPFAM" id="SSF53822">
    <property type="entry name" value="Periplasmic binding protein-like I"/>
    <property type="match status" value="1"/>
</dbReference>
<protein>
    <submittedName>
        <fullName evidence="7">ABC transporter substrate-binding protein</fullName>
    </submittedName>
</protein>
<comment type="similarity">
    <text evidence="1">Belongs to the leucine-binding protein family.</text>
</comment>
<evidence type="ECO:0000259" key="6">
    <source>
        <dbReference type="Pfam" id="PF13458"/>
    </source>
</evidence>
<feature type="chain" id="PRO_5047237890" evidence="5">
    <location>
        <begin position="26"/>
        <end position="373"/>
    </location>
</feature>
<dbReference type="PRINTS" id="PR00337">
    <property type="entry name" value="LEUILEVALBP"/>
</dbReference>
<dbReference type="InterPro" id="IPR000709">
    <property type="entry name" value="Leu_Ile_Val-bd"/>
</dbReference>
<proteinExistence type="inferred from homology"/>
<sequence>MKLNRHCRGWVVATLACLALCPAWAQIKIGQTAGFTGPVAAGVKETTEGAKLYLDSVNKNGGINGQTIELISLDDKFEPPLAAENAKKLIDDGVLALFLTRGTPHNQAIIPLVTAARVPLIAPSTGSMVMHQPVQPWVFNVRASYQREAERAVRHLSLIGMSRIGLVHVNDSFGEDGAKGAMTGFKAVGREPAVDEKFDREKPDLAPVIAKLVKADVQAVIVVGSGTVVADTLGKLRAAGSKAQLVTLSNNASQGFIKTLGDNARGTIITQVFPYERSMNNGMVKEAMGLVAAQGKGVELTPAMLEGFAGAKVLVEALRRAGPNITRERIRSSLESFKRYDLGGLEVSFSSTDHSGLDYSDLSIVGEDGHFHR</sequence>
<keyword evidence="8" id="KW-1185">Reference proteome</keyword>
<evidence type="ECO:0000256" key="2">
    <source>
        <dbReference type="ARBA" id="ARBA00022448"/>
    </source>
</evidence>
<accession>A0ABN1KJ25</accession>
<dbReference type="Proteomes" id="UP001500279">
    <property type="component" value="Unassembled WGS sequence"/>
</dbReference>
<dbReference type="CDD" id="cd06326">
    <property type="entry name" value="PBP1_ABC_ligand_binding-like"/>
    <property type="match status" value="1"/>
</dbReference>
<dbReference type="Pfam" id="PF13458">
    <property type="entry name" value="Peripla_BP_6"/>
    <property type="match status" value="1"/>
</dbReference>
<dbReference type="PANTHER" id="PTHR47235:SF1">
    <property type="entry name" value="BLR6548 PROTEIN"/>
    <property type="match status" value="1"/>
</dbReference>
<reference evidence="7 8" key="1">
    <citation type="journal article" date="2019" name="Int. J. Syst. Evol. Microbiol.">
        <title>The Global Catalogue of Microorganisms (GCM) 10K type strain sequencing project: providing services to taxonomists for standard genome sequencing and annotation.</title>
        <authorList>
            <consortium name="The Broad Institute Genomics Platform"/>
            <consortium name="The Broad Institute Genome Sequencing Center for Infectious Disease"/>
            <person name="Wu L."/>
            <person name="Ma J."/>
        </authorList>
    </citation>
    <scope>NUCLEOTIDE SEQUENCE [LARGE SCALE GENOMIC DNA]</scope>
    <source>
        <strain evidence="7 8">JCM 15503</strain>
    </source>
</reference>